<gene>
    <name evidence="2" type="ORF">ENL21_03130</name>
</gene>
<reference evidence="2" key="1">
    <citation type="journal article" date="2020" name="mSystems">
        <title>Genome- and Community-Level Interaction Insights into Carbon Utilization and Element Cycling Functions of Hydrothermarchaeota in Hydrothermal Sediment.</title>
        <authorList>
            <person name="Zhou Z."/>
            <person name="Liu Y."/>
            <person name="Xu W."/>
            <person name="Pan J."/>
            <person name="Luo Z.H."/>
            <person name="Li M."/>
        </authorList>
    </citation>
    <scope>NUCLEOTIDE SEQUENCE [LARGE SCALE GENOMIC DNA]</scope>
    <source>
        <strain evidence="2">HyVt-76</strain>
    </source>
</reference>
<dbReference type="EMBL" id="DRTD01000223">
    <property type="protein sequence ID" value="HHE54749.1"/>
    <property type="molecule type" value="Genomic_DNA"/>
</dbReference>
<name>A0A7V5H2P4_CALAY</name>
<accession>A0A7V5H2P4</accession>
<dbReference type="Proteomes" id="UP000886111">
    <property type="component" value="Unassembled WGS sequence"/>
</dbReference>
<sequence length="181" mass="19922">MKKVIKSLLLLVVSVFLVLSCAATHAQRNWLEQPATLQTDAFGVWITVKTLDNQEVAGELIAVSNDSVFIAGETLSVIAKASVKSVRLVAFNSNAGSIAVLSFLSTLATPFVNGYFFIFTAPMWLIGGTVTSIIRSHDPIMEYPDHKWEELALFARYPQGLPLGITRSKIKMKHKQTKVTK</sequence>
<dbReference type="AlphaFoldDB" id="A0A7V5H2P4"/>
<proteinExistence type="predicted"/>
<evidence type="ECO:0000313" key="2">
    <source>
        <dbReference type="EMBL" id="HHE54749.1"/>
    </source>
</evidence>
<organism evidence="2">
    <name type="scientific">Caldithrix abyssi</name>
    <dbReference type="NCBI Taxonomy" id="187145"/>
    <lineage>
        <taxon>Bacteria</taxon>
        <taxon>Pseudomonadati</taxon>
        <taxon>Calditrichota</taxon>
        <taxon>Calditrichia</taxon>
        <taxon>Calditrichales</taxon>
        <taxon>Calditrichaceae</taxon>
        <taxon>Caldithrix</taxon>
    </lineage>
</organism>
<protein>
    <submittedName>
        <fullName evidence="2">Uncharacterized protein</fullName>
    </submittedName>
</protein>
<keyword evidence="1" id="KW-0732">Signal</keyword>
<comment type="caution">
    <text evidence="2">The sequence shown here is derived from an EMBL/GenBank/DDBJ whole genome shotgun (WGS) entry which is preliminary data.</text>
</comment>
<feature type="chain" id="PRO_5031439930" evidence="1">
    <location>
        <begin position="27"/>
        <end position="181"/>
    </location>
</feature>
<evidence type="ECO:0000256" key="1">
    <source>
        <dbReference type="SAM" id="SignalP"/>
    </source>
</evidence>
<dbReference type="PROSITE" id="PS51257">
    <property type="entry name" value="PROKAR_LIPOPROTEIN"/>
    <property type="match status" value="1"/>
</dbReference>
<feature type="signal peptide" evidence="1">
    <location>
        <begin position="1"/>
        <end position="26"/>
    </location>
</feature>